<evidence type="ECO:0000313" key="6">
    <source>
        <dbReference type="Proteomes" id="UP000216063"/>
    </source>
</evidence>
<feature type="domain" description="HTH asnC-type" evidence="4">
    <location>
        <begin position="1"/>
        <end position="62"/>
    </location>
</feature>
<dbReference type="InterPro" id="IPR011008">
    <property type="entry name" value="Dimeric_a/b-barrel"/>
</dbReference>
<keyword evidence="1" id="KW-0805">Transcription regulation</keyword>
<dbReference type="Gene3D" id="3.30.70.920">
    <property type="match status" value="1"/>
</dbReference>
<dbReference type="Pfam" id="PF13412">
    <property type="entry name" value="HTH_24"/>
    <property type="match status" value="1"/>
</dbReference>
<keyword evidence="6" id="KW-1185">Reference proteome</keyword>
<reference evidence="5 6" key="1">
    <citation type="submission" date="2017-07" db="EMBL/GenBank/DDBJ databases">
        <title>The new phylogeny of genus Mycobacterium.</title>
        <authorList>
            <person name="Tortoli E."/>
            <person name="Trovato A."/>
            <person name="Cirillo D.M."/>
        </authorList>
    </citation>
    <scope>NUCLEOTIDE SEQUENCE [LARGE SCALE GENOMIC DNA]</scope>
    <source>
        <strain evidence="5 6">ATCC 33027</strain>
    </source>
</reference>
<dbReference type="InterPro" id="IPR019888">
    <property type="entry name" value="Tscrpt_reg_AsnC-like"/>
</dbReference>
<proteinExistence type="predicted"/>
<keyword evidence="3" id="KW-0804">Transcription</keyword>
<protein>
    <submittedName>
        <fullName evidence="5">AsnC family transcriptional regulator</fullName>
    </submittedName>
</protein>
<evidence type="ECO:0000256" key="1">
    <source>
        <dbReference type="ARBA" id="ARBA00023015"/>
    </source>
</evidence>
<organism evidence="5 6">
    <name type="scientific">Mycolicibacterium sphagni</name>
    <dbReference type="NCBI Taxonomy" id="1786"/>
    <lineage>
        <taxon>Bacteria</taxon>
        <taxon>Bacillati</taxon>
        <taxon>Actinomycetota</taxon>
        <taxon>Actinomycetes</taxon>
        <taxon>Mycobacteriales</taxon>
        <taxon>Mycobacteriaceae</taxon>
        <taxon>Mycolicibacterium</taxon>
    </lineage>
</organism>
<dbReference type="Proteomes" id="UP000216063">
    <property type="component" value="Unassembled WGS sequence"/>
</dbReference>
<comment type="caution">
    <text evidence="5">The sequence shown here is derived from an EMBL/GenBank/DDBJ whole genome shotgun (WGS) entry which is preliminary data.</text>
</comment>
<evidence type="ECO:0000256" key="2">
    <source>
        <dbReference type="ARBA" id="ARBA00023125"/>
    </source>
</evidence>
<dbReference type="SUPFAM" id="SSF46785">
    <property type="entry name" value="Winged helix' DNA-binding domain"/>
    <property type="match status" value="1"/>
</dbReference>
<dbReference type="OrthoDB" id="5243753at2"/>
<dbReference type="GO" id="GO:0043200">
    <property type="term" value="P:response to amino acid"/>
    <property type="evidence" value="ECO:0007669"/>
    <property type="project" value="TreeGrafter"/>
</dbReference>
<dbReference type="InterPro" id="IPR036388">
    <property type="entry name" value="WH-like_DNA-bd_sf"/>
</dbReference>
<evidence type="ECO:0000259" key="4">
    <source>
        <dbReference type="PROSITE" id="PS50956"/>
    </source>
</evidence>
<dbReference type="InterPro" id="IPR036390">
    <property type="entry name" value="WH_DNA-bd_sf"/>
</dbReference>
<sequence>MDRIDRNILSLLQEDGRISVTDLAAQVGLSLSSCHRRVKDLEQSGAIESYRAVISPEALGLSFEALVFVTMVRTDQETIAAFERDVAANPHIVTAQRLFGEPDFTLRVLARDLAAYQDIYDNELGALPGVQRLTSTLVMKRIGADRTVPIL</sequence>
<dbReference type="EMBL" id="NOZR01000043">
    <property type="protein sequence ID" value="OYN74461.1"/>
    <property type="molecule type" value="Genomic_DNA"/>
</dbReference>
<dbReference type="RefSeq" id="WP_094484524.1">
    <property type="nucleotide sequence ID" value="NZ_JACKSC010000324.1"/>
</dbReference>
<keyword evidence="2" id="KW-0238">DNA-binding</keyword>
<dbReference type="PANTHER" id="PTHR30154:SF34">
    <property type="entry name" value="TRANSCRIPTIONAL REGULATOR AZLB"/>
    <property type="match status" value="1"/>
</dbReference>
<dbReference type="InterPro" id="IPR011991">
    <property type="entry name" value="ArsR-like_HTH"/>
</dbReference>
<dbReference type="InterPro" id="IPR019885">
    <property type="entry name" value="Tscrpt_reg_HTH_AsnC-type_CS"/>
</dbReference>
<name>A0A255D7A1_9MYCO</name>
<accession>A0A255D7A1</accession>
<dbReference type="PROSITE" id="PS50956">
    <property type="entry name" value="HTH_ASNC_2"/>
    <property type="match status" value="1"/>
</dbReference>
<dbReference type="InterPro" id="IPR000485">
    <property type="entry name" value="AsnC-type_HTH_dom"/>
</dbReference>
<dbReference type="PANTHER" id="PTHR30154">
    <property type="entry name" value="LEUCINE-RESPONSIVE REGULATORY PROTEIN"/>
    <property type="match status" value="1"/>
</dbReference>
<dbReference type="SMART" id="SM00344">
    <property type="entry name" value="HTH_ASNC"/>
    <property type="match status" value="1"/>
</dbReference>
<dbReference type="PRINTS" id="PR00033">
    <property type="entry name" value="HTHASNC"/>
</dbReference>
<dbReference type="GO" id="GO:0005829">
    <property type="term" value="C:cytosol"/>
    <property type="evidence" value="ECO:0007669"/>
    <property type="project" value="TreeGrafter"/>
</dbReference>
<dbReference type="Pfam" id="PF01037">
    <property type="entry name" value="AsnC_trans_reg"/>
    <property type="match status" value="1"/>
</dbReference>
<dbReference type="AlphaFoldDB" id="A0A255D7A1"/>
<dbReference type="PROSITE" id="PS51257">
    <property type="entry name" value="PROKAR_LIPOPROTEIN"/>
    <property type="match status" value="1"/>
</dbReference>
<gene>
    <name evidence="5" type="ORF">CG716_28605</name>
</gene>
<dbReference type="Gene3D" id="1.10.10.10">
    <property type="entry name" value="Winged helix-like DNA-binding domain superfamily/Winged helix DNA-binding domain"/>
    <property type="match status" value="1"/>
</dbReference>
<dbReference type="PROSITE" id="PS00519">
    <property type="entry name" value="HTH_ASNC_1"/>
    <property type="match status" value="1"/>
</dbReference>
<dbReference type="GO" id="GO:0043565">
    <property type="term" value="F:sequence-specific DNA binding"/>
    <property type="evidence" value="ECO:0007669"/>
    <property type="project" value="InterPro"/>
</dbReference>
<evidence type="ECO:0000313" key="5">
    <source>
        <dbReference type="EMBL" id="OYN74461.1"/>
    </source>
</evidence>
<dbReference type="CDD" id="cd00090">
    <property type="entry name" value="HTH_ARSR"/>
    <property type="match status" value="1"/>
</dbReference>
<evidence type="ECO:0000256" key="3">
    <source>
        <dbReference type="ARBA" id="ARBA00023163"/>
    </source>
</evidence>
<dbReference type="InterPro" id="IPR019887">
    <property type="entry name" value="Tscrpt_reg_AsnC/Lrp_C"/>
</dbReference>
<dbReference type="FunFam" id="1.10.10.10:FF:000186">
    <property type="entry name" value="AsnC family transcriptional regulator"/>
    <property type="match status" value="1"/>
</dbReference>
<dbReference type="SUPFAM" id="SSF54909">
    <property type="entry name" value="Dimeric alpha+beta barrel"/>
    <property type="match status" value="1"/>
</dbReference>